<evidence type="ECO:0000313" key="2">
    <source>
        <dbReference type="EMBL" id="CAB1428993.1"/>
    </source>
</evidence>
<dbReference type="EMBL" id="CADEAL010001108">
    <property type="protein sequence ID" value="CAB1428993.1"/>
    <property type="molecule type" value="Genomic_DNA"/>
</dbReference>
<feature type="region of interest" description="Disordered" evidence="1">
    <location>
        <begin position="139"/>
        <end position="161"/>
    </location>
</feature>
<organism evidence="2 3">
    <name type="scientific">Pleuronectes platessa</name>
    <name type="common">European plaice</name>
    <dbReference type="NCBI Taxonomy" id="8262"/>
    <lineage>
        <taxon>Eukaryota</taxon>
        <taxon>Metazoa</taxon>
        <taxon>Chordata</taxon>
        <taxon>Craniata</taxon>
        <taxon>Vertebrata</taxon>
        <taxon>Euteleostomi</taxon>
        <taxon>Actinopterygii</taxon>
        <taxon>Neopterygii</taxon>
        <taxon>Teleostei</taxon>
        <taxon>Neoteleostei</taxon>
        <taxon>Acanthomorphata</taxon>
        <taxon>Carangaria</taxon>
        <taxon>Pleuronectiformes</taxon>
        <taxon>Pleuronectoidei</taxon>
        <taxon>Pleuronectidae</taxon>
        <taxon>Pleuronectes</taxon>
    </lineage>
</organism>
<comment type="caution">
    <text evidence="2">The sequence shown here is derived from an EMBL/GenBank/DDBJ whole genome shotgun (WGS) entry which is preliminary data.</text>
</comment>
<gene>
    <name evidence="2" type="ORF">PLEPLA_LOCUS16968</name>
</gene>
<feature type="compositionally biased region" description="Low complexity" evidence="1">
    <location>
        <begin position="220"/>
        <end position="241"/>
    </location>
</feature>
<evidence type="ECO:0000256" key="1">
    <source>
        <dbReference type="SAM" id="MobiDB-lite"/>
    </source>
</evidence>
<name>A0A9N7UC44_PLEPL</name>
<feature type="compositionally biased region" description="Pro residues" evidence="1">
    <location>
        <begin position="242"/>
        <end position="258"/>
    </location>
</feature>
<feature type="region of interest" description="Disordered" evidence="1">
    <location>
        <begin position="219"/>
        <end position="258"/>
    </location>
</feature>
<evidence type="ECO:0000313" key="3">
    <source>
        <dbReference type="Proteomes" id="UP001153269"/>
    </source>
</evidence>
<proteinExistence type="predicted"/>
<dbReference type="AlphaFoldDB" id="A0A9N7UC44"/>
<sequence length="258" mass="28276">MEQSVSRPTDCSLALHDNRAGRTLAKATKEGWWWGFKGLLEIEFDQCERLKARISRVGLNMLLLASRVYAGGGDPGQDSNSERFMSLGQNHGPFTNLHILISERGSQALATRVQWEKQKMREEVKTHWQVVVVLTDPGKRSKATPRGEWSVQDKESNCQGSDFQANRVSQAAVGSAISLESLFTPVTATSNHTEAVPRSLIPPNQERLFMQSLAGRETLSRCFSSSPRSSDPGGPDSFGSNTPPPPPPSSPPLNLPLP</sequence>
<dbReference type="Proteomes" id="UP001153269">
    <property type="component" value="Unassembled WGS sequence"/>
</dbReference>
<keyword evidence="3" id="KW-1185">Reference proteome</keyword>
<protein>
    <submittedName>
        <fullName evidence="2">Uncharacterized protein</fullName>
    </submittedName>
</protein>
<reference evidence="2" key="1">
    <citation type="submission" date="2020-03" db="EMBL/GenBank/DDBJ databases">
        <authorList>
            <person name="Weist P."/>
        </authorList>
    </citation>
    <scope>NUCLEOTIDE SEQUENCE</scope>
</reference>
<accession>A0A9N7UC44</accession>